<organism evidence="1 2">
    <name type="scientific">Phytophthora nicotianae P1569</name>
    <dbReference type="NCBI Taxonomy" id="1317065"/>
    <lineage>
        <taxon>Eukaryota</taxon>
        <taxon>Sar</taxon>
        <taxon>Stramenopiles</taxon>
        <taxon>Oomycota</taxon>
        <taxon>Peronosporomycetes</taxon>
        <taxon>Peronosporales</taxon>
        <taxon>Peronosporaceae</taxon>
        <taxon>Phytophthora</taxon>
    </lineage>
</organism>
<dbReference type="HOGENOM" id="CLU_055211_1_1_1"/>
<protein>
    <recommendedName>
        <fullName evidence="3">Tc1-like transposase DDE domain-containing protein</fullName>
    </recommendedName>
</protein>
<dbReference type="OrthoDB" id="113192at2759"/>
<dbReference type="InterPro" id="IPR036397">
    <property type="entry name" value="RNaseH_sf"/>
</dbReference>
<dbReference type="EMBL" id="ANIZ01000743">
    <property type="protein sequence ID" value="ETI53020.1"/>
    <property type="molecule type" value="Genomic_DNA"/>
</dbReference>
<dbReference type="Gene3D" id="3.30.420.10">
    <property type="entry name" value="Ribonuclease H-like superfamily/Ribonuclease H"/>
    <property type="match status" value="1"/>
</dbReference>
<evidence type="ECO:0000313" key="2">
    <source>
        <dbReference type="Proteomes" id="UP000018721"/>
    </source>
</evidence>
<proteinExistence type="predicted"/>
<evidence type="ECO:0008006" key="3">
    <source>
        <dbReference type="Google" id="ProtNLM"/>
    </source>
</evidence>
<evidence type="ECO:0000313" key="1">
    <source>
        <dbReference type="EMBL" id="ETI53020.1"/>
    </source>
</evidence>
<name>V9FNG1_PHYNI</name>
<dbReference type="Proteomes" id="UP000018721">
    <property type="component" value="Unassembled WGS sequence"/>
</dbReference>
<gene>
    <name evidence="1" type="ORF">F443_03980</name>
</gene>
<accession>V9FNG1</accession>
<comment type="caution">
    <text evidence="1">The sequence shown here is derived from an EMBL/GenBank/DDBJ whole genome shotgun (WGS) entry which is preliminary data.</text>
</comment>
<dbReference type="GO" id="GO:0003676">
    <property type="term" value="F:nucleic acid binding"/>
    <property type="evidence" value="ECO:0007669"/>
    <property type="project" value="InterPro"/>
</dbReference>
<keyword evidence="2" id="KW-1185">Reference proteome</keyword>
<dbReference type="AlphaFoldDB" id="V9FNG1"/>
<reference evidence="1 2" key="1">
    <citation type="submission" date="2013-11" db="EMBL/GenBank/DDBJ databases">
        <title>The Genome Sequence of Phytophthora parasitica P1569.</title>
        <authorList>
            <consortium name="The Broad Institute Genomics Platform"/>
            <person name="Russ C."/>
            <person name="Tyler B."/>
            <person name="Panabieres F."/>
            <person name="Shan W."/>
            <person name="Tripathy S."/>
            <person name="Grunwald N."/>
            <person name="Machado M."/>
            <person name="Johnson C.S."/>
            <person name="Arredondo F."/>
            <person name="Hong C."/>
            <person name="Coffey M."/>
            <person name="Young S.K."/>
            <person name="Zeng Q."/>
            <person name="Gargeya S."/>
            <person name="Fitzgerald M."/>
            <person name="Abouelleil A."/>
            <person name="Alvarado L."/>
            <person name="Chapman S.B."/>
            <person name="Gainer-Dewar J."/>
            <person name="Goldberg J."/>
            <person name="Griggs A."/>
            <person name="Gujja S."/>
            <person name="Hansen M."/>
            <person name="Howarth C."/>
            <person name="Imamovic A."/>
            <person name="Ireland A."/>
            <person name="Larimer J."/>
            <person name="McCowan C."/>
            <person name="Murphy C."/>
            <person name="Pearson M."/>
            <person name="Poon T.W."/>
            <person name="Priest M."/>
            <person name="Roberts A."/>
            <person name="Saif S."/>
            <person name="Shea T."/>
            <person name="Sykes S."/>
            <person name="Wortman J."/>
            <person name="Nusbaum C."/>
            <person name="Birren B."/>
        </authorList>
    </citation>
    <scope>NUCLEOTIDE SEQUENCE [LARGE SCALE GENOMIC DNA]</scope>
    <source>
        <strain evidence="1 2">P1569</strain>
    </source>
</reference>
<sequence>MLSPNQQETATEEECQRVLSAYVAEKDWLTVARHNGILRSAAYRLCNSGNPTLPKSGKRLSERVVDDFGVTLSTSTIRVKLPNKLIAVKQACREPSMCNNEVNKVKCKPFAEMLIKHIADGDYVVYYDESNNNLFCIRLQGRAVKGEHCVVKRPPSHGKNLKVQCSVSTEDVLVLHQLRRGSICMEEDAEFAKRAYTTINCLESFQRHFEGRKIVIVLDNVPTHNPTESRLEEELGEHIELDLLRLVP</sequence>